<dbReference type="NCBIfam" id="NF038237">
    <property type="entry name" value="retron_Ec67_fus"/>
    <property type="match status" value="1"/>
</dbReference>
<evidence type="ECO:0000256" key="4">
    <source>
        <dbReference type="ARBA" id="ARBA00022723"/>
    </source>
</evidence>
<evidence type="ECO:0000256" key="7">
    <source>
        <dbReference type="ARBA" id="ARBA00023118"/>
    </source>
</evidence>
<keyword evidence="4" id="KW-0479">Metal-binding</keyword>
<dbReference type="GO" id="GO:0003964">
    <property type="term" value="F:RNA-directed DNA polymerase activity"/>
    <property type="evidence" value="ECO:0007669"/>
    <property type="project" value="UniProtKB-KW"/>
</dbReference>
<dbReference type="InterPro" id="IPR053543">
    <property type="entry name" value="Bacterial_RT"/>
</dbReference>
<dbReference type="AlphaFoldDB" id="G2E2D5"/>
<sequence>MSKLSRLRACKDLRDLAKLLGFRPSAVSYILYMESDSAKYREFEIPKTTGGTRQISAPHPKLKLLQTRLSNLLQDCLGELDKLNADAHRLDSLAHGFKRGRSIVTNAQRHRNRRWVFNLDLDGFFNDINFGRVRGYFIKDRNFLLQPKVATVIAQIACHKGSLPQGSPSSPVISNMVGRIIDLRLCRLAARAGCRYTRYADDLTFSTNKRSFPEAIAARDSQNDSSWSPGDELIKIIKESGFSINSKKTRMQYRESRQEVTGLVVNDRVNVPATYRHTVRAMVHRLCMTGTFDIQKATISSTKQSNQSDPGNLRQLHGMLGFIDAVDRFHQKNKPNDAHDKQKPRASELIYRRFLIYQNFYAAEKPVLICEGKTDNIYITCAIRSLAQQFPDLARIDKSGKISLEIRRFRYAKTSTGRILGLNDGGAPVLKNFIWEYKKEISKFRATISKHPIIILIDNDSASKQIFASLGKITTSKVCGNEPFIHAFANLYVVATPIPEGKDSSDIEDLFDQETLGATIDGKRFSRIVEDESRHYGKAVFAYKVVKPRADKIDFSGFRELLARFVRAIEDYQAKIH</sequence>
<dbReference type="PANTHER" id="PTHR34047">
    <property type="entry name" value="NUCLEAR INTRON MATURASE 1, MITOCHONDRIAL-RELATED"/>
    <property type="match status" value="1"/>
</dbReference>
<dbReference type="InterPro" id="IPR000477">
    <property type="entry name" value="RT_dom"/>
</dbReference>
<evidence type="ECO:0000256" key="5">
    <source>
        <dbReference type="ARBA" id="ARBA00022842"/>
    </source>
</evidence>
<evidence type="ECO:0000313" key="11">
    <source>
        <dbReference type="EMBL" id="EGV30851.1"/>
    </source>
</evidence>
<accession>G2E2D5</accession>
<dbReference type="Proteomes" id="UP000004200">
    <property type="component" value="Unassembled WGS sequence"/>
</dbReference>
<dbReference type="EMBL" id="AFWT01000016">
    <property type="protein sequence ID" value="EGV30851.1"/>
    <property type="molecule type" value="Genomic_DNA"/>
</dbReference>
<keyword evidence="3" id="KW-0548">Nucleotidyltransferase</keyword>
<dbReference type="InterPro" id="IPR051083">
    <property type="entry name" value="GrpII_Intron_Splice-Mob/Def"/>
</dbReference>
<keyword evidence="7" id="KW-0051">Antiviral defense</keyword>
<dbReference type="InterPro" id="IPR043502">
    <property type="entry name" value="DNA/RNA_pol_sf"/>
</dbReference>
<dbReference type="GO" id="GO:0046872">
    <property type="term" value="F:metal ion binding"/>
    <property type="evidence" value="ECO:0007669"/>
    <property type="project" value="UniProtKB-KW"/>
</dbReference>
<dbReference type="PRINTS" id="PR00866">
    <property type="entry name" value="RNADNAPOLMS"/>
</dbReference>
<name>G2E2D5_9GAMM</name>
<dbReference type="EC" id="2.7.7.49" evidence="1"/>
<evidence type="ECO:0000256" key="2">
    <source>
        <dbReference type="ARBA" id="ARBA00022679"/>
    </source>
</evidence>
<keyword evidence="6" id="KW-0695">RNA-directed DNA polymerase</keyword>
<comment type="caution">
    <text evidence="11">The sequence shown here is derived from an EMBL/GenBank/DDBJ whole genome shotgun (WGS) entry which is preliminary data.</text>
</comment>
<dbReference type="CDD" id="cd03487">
    <property type="entry name" value="RT_Bac_retron_II"/>
    <property type="match status" value="1"/>
</dbReference>
<evidence type="ECO:0000256" key="9">
    <source>
        <dbReference type="ARBA" id="ARBA00048173"/>
    </source>
</evidence>
<evidence type="ECO:0000313" key="12">
    <source>
        <dbReference type="Proteomes" id="UP000004200"/>
    </source>
</evidence>
<keyword evidence="11" id="KW-0378">Hydrolase</keyword>
<feature type="domain" description="Reverse transcriptase" evidence="10">
    <location>
        <begin position="1"/>
        <end position="265"/>
    </location>
</feature>
<organism evidence="11 12">
    <name type="scientific">Thiorhodococcus drewsii AZ1</name>
    <dbReference type="NCBI Taxonomy" id="765913"/>
    <lineage>
        <taxon>Bacteria</taxon>
        <taxon>Pseudomonadati</taxon>
        <taxon>Pseudomonadota</taxon>
        <taxon>Gammaproteobacteria</taxon>
        <taxon>Chromatiales</taxon>
        <taxon>Chromatiaceae</taxon>
        <taxon>Thiorhodococcus</taxon>
    </lineage>
</organism>
<dbReference type="Pfam" id="PF00078">
    <property type="entry name" value="RVT_1"/>
    <property type="match status" value="1"/>
</dbReference>
<dbReference type="STRING" id="765913.ThidrDRAFT_2483"/>
<reference evidence="11 12" key="1">
    <citation type="submission" date="2011-06" db="EMBL/GenBank/DDBJ databases">
        <title>The draft genome of Thiorhodococcus drewsii AZ1.</title>
        <authorList>
            <consortium name="US DOE Joint Genome Institute (JGI-PGF)"/>
            <person name="Lucas S."/>
            <person name="Han J."/>
            <person name="Lapidus A."/>
            <person name="Cheng J.-F."/>
            <person name="Goodwin L."/>
            <person name="Pitluck S."/>
            <person name="Peters L."/>
            <person name="Land M.L."/>
            <person name="Hauser L."/>
            <person name="Vogl K."/>
            <person name="Liu Z."/>
            <person name="Imhoff J."/>
            <person name="Thiel V."/>
            <person name="Frigaard N.-U."/>
            <person name="Bryant D.A."/>
            <person name="Woyke T.J."/>
        </authorList>
    </citation>
    <scope>NUCLEOTIDE SEQUENCE [LARGE SCALE GENOMIC DNA]</scope>
    <source>
        <strain evidence="11 12">AZ1</strain>
    </source>
</reference>
<dbReference type="GO" id="GO:0016787">
    <property type="term" value="F:hydrolase activity"/>
    <property type="evidence" value="ECO:0007669"/>
    <property type="project" value="UniProtKB-KW"/>
</dbReference>
<dbReference type="InterPro" id="IPR000123">
    <property type="entry name" value="Reverse_transcriptase_msDNA"/>
</dbReference>
<comment type="similarity">
    <text evidence="8">Belongs to the bacterial reverse transcriptase family.</text>
</comment>
<evidence type="ECO:0000259" key="10">
    <source>
        <dbReference type="PROSITE" id="PS50878"/>
    </source>
</evidence>
<keyword evidence="12" id="KW-1185">Reference proteome</keyword>
<evidence type="ECO:0000256" key="6">
    <source>
        <dbReference type="ARBA" id="ARBA00022918"/>
    </source>
</evidence>
<dbReference type="GO" id="GO:0051607">
    <property type="term" value="P:defense response to virus"/>
    <property type="evidence" value="ECO:0007669"/>
    <property type="project" value="UniProtKB-KW"/>
</dbReference>
<proteinExistence type="inferred from homology"/>
<dbReference type="PANTHER" id="PTHR34047:SF7">
    <property type="entry name" value="RNA-DIRECTED DNA POLYMERASE"/>
    <property type="match status" value="1"/>
</dbReference>
<evidence type="ECO:0000256" key="1">
    <source>
        <dbReference type="ARBA" id="ARBA00012493"/>
    </source>
</evidence>
<dbReference type="eggNOG" id="COG3344">
    <property type="taxonomic scope" value="Bacteria"/>
</dbReference>
<keyword evidence="2" id="KW-0808">Transferase</keyword>
<keyword evidence="5" id="KW-0460">Magnesium</keyword>
<gene>
    <name evidence="11" type="ORF">ThidrDRAFT_2483</name>
</gene>
<dbReference type="GO" id="GO:0003723">
    <property type="term" value="F:RNA binding"/>
    <property type="evidence" value="ECO:0007669"/>
    <property type="project" value="InterPro"/>
</dbReference>
<dbReference type="PROSITE" id="PS50878">
    <property type="entry name" value="RT_POL"/>
    <property type="match status" value="1"/>
</dbReference>
<dbReference type="PATRIC" id="fig|765913.3.peg.2527"/>
<dbReference type="SUPFAM" id="SSF56672">
    <property type="entry name" value="DNA/RNA polymerases"/>
    <property type="match status" value="1"/>
</dbReference>
<comment type="catalytic activity">
    <reaction evidence="9">
        <text>DNA(n) + a 2'-deoxyribonucleoside 5'-triphosphate = DNA(n+1) + diphosphate</text>
        <dbReference type="Rhea" id="RHEA:22508"/>
        <dbReference type="Rhea" id="RHEA-COMP:17339"/>
        <dbReference type="Rhea" id="RHEA-COMP:17340"/>
        <dbReference type="ChEBI" id="CHEBI:33019"/>
        <dbReference type="ChEBI" id="CHEBI:61560"/>
        <dbReference type="ChEBI" id="CHEBI:173112"/>
        <dbReference type="EC" id="2.7.7.49"/>
    </reaction>
</comment>
<protein>
    <recommendedName>
        <fullName evidence="1">RNA-directed DNA polymerase</fullName>
        <ecNumber evidence="1">2.7.7.49</ecNumber>
    </recommendedName>
</protein>
<evidence type="ECO:0000256" key="8">
    <source>
        <dbReference type="ARBA" id="ARBA00034120"/>
    </source>
</evidence>
<evidence type="ECO:0000256" key="3">
    <source>
        <dbReference type="ARBA" id="ARBA00022695"/>
    </source>
</evidence>